<name>Q73CK8_BACC1</name>
<organism evidence="1 2">
    <name type="scientific">Bacillus cereus (strain ATCC 10987 / NRS 248)</name>
    <dbReference type="NCBI Taxonomy" id="222523"/>
    <lineage>
        <taxon>Bacteria</taxon>
        <taxon>Bacillati</taxon>
        <taxon>Bacillota</taxon>
        <taxon>Bacilli</taxon>
        <taxon>Bacillales</taxon>
        <taxon>Bacillaceae</taxon>
        <taxon>Bacillus</taxon>
        <taxon>Bacillus cereus group</taxon>
    </lineage>
</organism>
<accession>Q73CK8</accession>
<protein>
    <submittedName>
        <fullName evidence="1">Uncharacterized protein</fullName>
    </submittedName>
</protein>
<dbReference type="HOGENOM" id="CLU_217825_0_0_9"/>
<sequence length="44" mass="5278">MFQRTKQRLIQQALYNIHTESHGADKILKYKELLDQGLITEEEF</sequence>
<dbReference type="KEGG" id="bca:BCE_1057"/>
<dbReference type="Proteomes" id="UP000002527">
    <property type="component" value="Chromosome"/>
</dbReference>
<reference evidence="1 2" key="1">
    <citation type="journal article" date="2004" name="Nucleic Acids Res.">
        <title>The genome sequence of Bacillus cereus ATCC 10987 reveals metabolic adaptations and a large plasmid related to Bacillus anthracis pXO1.</title>
        <authorList>
            <person name="Rasko D.A."/>
            <person name="Ravel J."/>
            <person name="Okstad O.A."/>
            <person name="Helgason E."/>
            <person name="Cer R.Z."/>
            <person name="Jiang L."/>
            <person name="Shores K.A."/>
            <person name="Fouts D.E."/>
            <person name="Tourasse N.J."/>
            <person name="Angiuoli S.V."/>
            <person name="Kolonay J."/>
            <person name="Nelson W.C."/>
            <person name="Kolsto A.-B."/>
            <person name="Fraser C.M."/>
            <person name="Read T.D."/>
        </authorList>
    </citation>
    <scope>NUCLEOTIDE SEQUENCE [LARGE SCALE GENOMIC DNA]</scope>
    <source>
        <strain evidence="2">ATCC 10987 / NRS 248</strain>
    </source>
</reference>
<dbReference type="AlphaFoldDB" id="Q73CK8"/>
<proteinExistence type="predicted"/>
<evidence type="ECO:0000313" key="2">
    <source>
        <dbReference type="Proteomes" id="UP000002527"/>
    </source>
</evidence>
<evidence type="ECO:0000313" key="1">
    <source>
        <dbReference type="EMBL" id="AAS39988.1"/>
    </source>
</evidence>
<dbReference type="EMBL" id="AE017194">
    <property type="protein sequence ID" value="AAS39988.1"/>
    <property type="molecule type" value="Genomic_DNA"/>
</dbReference>
<gene>
    <name evidence="1" type="ordered locus">BCE_1057</name>
</gene>